<evidence type="ECO:0000256" key="1">
    <source>
        <dbReference type="SAM" id="Phobius"/>
    </source>
</evidence>
<dbReference type="AlphaFoldDB" id="A0A0P9CWF3"/>
<protein>
    <recommendedName>
        <fullName evidence="4">ABC transporter permease</fullName>
    </recommendedName>
</protein>
<proteinExistence type="predicted"/>
<keyword evidence="1" id="KW-0472">Membrane</keyword>
<evidence type="ECO:0000313" key="2">
    <source>
        <dbReference type="EMBL" id="KPV44111.1"/>
    </source>
</evidence>
<dbReference type="STRING" id="471514.AN477_08540"/>
<sequence>MKRILAKLSIWYWFTILLALVIAFIFSRLGIAQGRTLLNAVPWGIIVVLVTALLATSKKDALRLGAVFGFLVSYAYLWFDNRNIHSFTQIFILIPLIILPSLFGLLCGTALGYLGWRLRRLFVRMTR</sequence>
<gene>
    <name evidence="2" type="ORF">AN477_08540</name>
</gene>
<accession>A0A0P9CWF3</accession>
<comment type="caution">
    <text evidence="2">The sequence shown here is derived from an EMBL/GenBank/DDBJ whole genome shotgun (WGS) entry which is preliminary data.</text>
</comment>
<keyword evidence="1" id="KW-1133">Transmembrane helix</keyword>
<keyword evidence="3" id="KW-1185">Reference proteome</keyword>
<reference evidence="2 3" key="1">
    <citation type="submission" date="2015-09" db="EMBL/GenBank/DDBJ databases">
        <title>Draft genome sequence of Alicyclobacillus ferrooxydans DSM 22381.</title>
        <authorList>
            <person name="Hemp J."/>
        </authorList>
    </citation>
    <scope>NUCLEOTIDE SEQUENCE [LARGE SCALE GENOMIC DNA]</scope>
    <source>
        <strain evidence="2 3">TC-34</strain>
    </source>
</reference>
<feature type="transmembrane region" description="Helical" evidence="1">
    <location>
        <begin position="91"/>
        <end position="116"/>
    </location>
</feature>
<name>A0A0P9CWF3_9BACL</name>
<dbReference type="EMBL" id="LJCO01000040">
    <property type="protein sequence ID" value="KPV44111.1"/>
    <property type="molecule type" value="Genomic_DNA"/>
</dbReference>
<feature type="transmembrane region" description="Helical" evidence="1">
    <location>
        <begin position="12"/>
        <end position="31"/>
    </location>
</feature>
<dbReference type="RefSeq" id="WP_054968754.1">
    <property type="nucleotide sequence ID" value="NZ_LJCO01000040.1"/>
</dbReference>
<dbReference type="Proteomes" id="UP000050482">
    <property type="component" value="Unassembled WGS sequence"/>
</dbReference>
<feature type="transmembrane region" description="Helical" evidence="1">
    <location>
        <begin position="37"/>
        <end position="55"/>
    </location>
</feature>
<keyword evidence="1" id="KW-0812">Transmembrane</keyword>
<feature type="transmembrane region" description="Helical" evidence="1">
    <location>
        <begin position="62"/>
        <end position="79"/>
    </location>
</feature>
<dbReference type="OrthoDB" id="3034932at2"/>
<dbReference type="PATRIC" id="fig|471514.4.peg.890"/>
<organism evidence="2 3">
    <name type="scientific">Alicyclobacillus ferrooxydans</name>
    <dbReference type="NCBI Taxonomy" id="471514"/>
    <lineage>
        <taxon>Bacteria</taxon>
        <taxon>Bacillati</taxon>
        <taxon>Bacillota</taxon>
        <taxon>Bacilli</taxon>
        <taxon>Bacillales</taxon>
        <taxon>Alicyclobacillaceae</taxon>
        <taxon>Alicyclobacillus</taxon>
    </lineage>
</organism>
<evidence type="ECO:0000313" key="3">
    <source>
        <dbReference type="Proteomes" id="UP000050482"/>
    </source>
</evidence>
<evidence type="ECO:0008006" key="4">
    <source>
        <dbReference type="Google" id="ProtNLM"/>
    </source>
</evidence>